<dbReference type="EMBL" id="JAWDJX010000028">
    <property type="protein sequence ID" value="KAK3051001.1"/>
    <property type="molecule type" value="Genomic_DNA"/>
</dbReference>
<dbReference type="GO" id="GO:0005737">
    <property type="term" value="C:cytoplasm"/>
    <property type="evidence" value="ECO:0007669"/>
    <property type="project" value="TreeGrafter"/>
</dbReference>
<feature type="domain" description="Glutamine amidotransferase type-2" evidence="2">
    <location>
        <begin position="2"/>
        <end position="357"/>
    </location>
</feature>
<sequence length="357" mass="39366">MCRWFAYISPTEPCLLEDVLVSPKHSLSKQVHEHYLPKLLEHDHTTSEEDDMKARNMLLNVDGLGIAWYTSSNSDFERGNTGESTDGAQREGLRPAVYKTVQPPINDMNFRSLCANIESRVVFGHIRAASSTSITAVNNHPFVFGRHSFMHNGVISHFTKIRRAMSDQMSEAAFANVFGSTDSEHIAALYMTYLTDSAPASANPFDSTHPISKMVSAMQAAVATTIELQKKLIPEKSRLPNSLNLCVTDGTQLVAFRFRNHATSQPPSLYYSTKAGTTLNRKYPGDSDGCFTKGVTDMGKDPGEHGRHVIVASEPSTCYPEDWELIGKNRVVTVDVEGRLGEGDVGYEKGWDAEGTA</sequence>
<dbReference type="Gene3D" id="3.60.20.10">
    <property type="entry name" value="Glutamine Phosphoribosylpyrophosphate, subunit 1, domain 1"/>
    <property type="match status" value="1"/>
</dbReference>
<proteinExistence type="predicted"/>
<protein>
    <recommendedName>
        <fullName evidence="2">Glutamine amidotransferase type-2 domain-containing protein</fullName>
    </recommendedName>
</protein>
<dbReference type="GO" id="GO:0008242">
    <property type="term" value="F:omega peptidase activity"/>
    <property type="evidence" value="ECO:0007669"/>
    <property type="project" value="TreeGrafter"/>
</dbReference>
<keyword evidence="4" id="KW-1185">Reference proteome</keyword>
<dbReference type="PANTHER" id="PTHR43187:SF1">
    <property type="entry name" value="GLUTAMINE AMIDOTRANSFERASE DUG3-RELATED"/>
    <property type="match status" value="1"/>
</dbReference>
<accession>A0AAJ0GAQ2</accession>
<evidence type="ECO:0000313" key="3">
    <source>
        <dbReference type="EMBL" id="KAK3051001.1"/>
    </source>
</evidence>
<dbReference type="PROSITE" id="PS51278">
    <property type="entry name" value="GATASE_TYPE_2"/>
    <property type="match status" value="1"/>
</dbReference>
<dbReference type="InterPro" id="IPR026869">
    <property type="entry name" value="EgtC-like"/>
</dbReference>
<dbReference type="InterPro" id="IPR017932">
    <property type="entry name" value="GATase_2_dom"/>
</dbReference>
<dbReference type="AlphaFoldDB" id="A0AAJ0GAQ2"/>
<dbReference type="Pfam" id="PF13230">
    <property type="entry name" value="GATase_4"/>
    <property type="match status" value="1"/>
</dbReference>
<evidence type="ECO:0000313" key="4">
    <source>
        <dbReference type="Proteomes" id="UP001271007"/>
    </source>
</evidence>
<dbReference type="GO" id="GO:0006751">
    <property type="term" value="P:glutathione catabolic process"/>
    <property type="evidence" value="ECO:0007669"/>
    <property type="project" value="TreeGrafter"/>
</dbReference>
<dbReference type="InterPro" id="IPR052373">
    <property type="entry name" value="Gamma-glu_amide_hydrolase"/>
</dbReference>
<comment type="caution">
    <text evidence="3">The sequence shown here is derived from an EMBL/GenBank/DDBJ whole genome shotgun (WGS) entry which is preliminary data.</text>
</comment>
<keyword evidence="1" id="KW-0315">Glutamine amidotransferase</keyword>
<dbReference type="PANTHER" id="PTHR43187">
    <property type="entry name" value="GLUTAMINE AMIDOTRANSFERASE DUG3-RELATED"/>
    <property type="match status" value="1"/>
</dbReference>
<reference evidence="3" key="1">
    <citation type="submission" date="2023-04" db="EMBL/GenBank/DDBJ databases">
        <title>Black Yeasts Isolated from many extreme environments.</title>
        <authorList>
            <person name="Coleine C."/>
            <person name="Stajich J.E."/>
            <person name="Selbmann L."/>
        </authorList>
    </citation>
    <scope>NUCLEOTIDE SEQUENCE</scope>
    <source>
        <strain evidence="3">CCFEE 5312</strain>
    </source>
</reference>
<dbReference type="Proteomes" id="UP001271007">
    <property type="component" value="Unassembled WGS sequence"/>
</dbReference>
<evidence type="ECO:0000256" key="1">
    <source>
        <dbReference type="ARBA" id="ARBA00022962"/>
    </source>
</evidence>
<dbReference type="CDD" id="cd01908">
    <property type="entry name" value="YafJ"/>
    <property type="match status" value="1"/>
</dbReference>
<dbReference type="SUPFAM" id="SSF56235">
    <property type="entry name" value="N-terminal nucleophile aminohydrolases (Ntn hydrolases)"/>
    <property type="match status" value="1"/>
</dbReference>
<name>A0AAJ0GAQ2_9PEZI</name>
<dbReference type="GO" id="GO:0061672">
    <property type="term" value="C:glutathione hydrolase complex"/>
    <property type="evidence" value="ECO:0007669"/>
    <property type="project" value="TreeGrafter"/>
</dbReference>
<dbReference type="InterPro" id="IPR029055">
    <property type="entry name" value="Ntn_hydrolases_N"/>
</dbReference>
<organism evidence="3 4">
    <name type="scientific">Extremus antarcticus</name>
    <dbReference type="NCBI Taxonomy" id="702011"/>
    <lineage>
        <taxon>Eukaryota</taxon>
        <taxon>Fungi</taxon>
        <taxon>Dikarya</taxon>
        <taxon>Ascomycota</taxon>
        <taxon>Pezizomycotina</taxon>
        <taxon>Dothideomycetes</taxon>
        <taxon>Dothideomycetidae</taxon>
        <taxon>Mycosphaerellales</taxon>
        <taxon>Extremaceae</taxon>
        <taxon>Extremus</taxon>
    </lineage>
</organism>
<gene>
    <name evidence="3" type="ORF">LTR09_007750</name>
</gene>
<evidence type="ECO:0000259" key="2">
    <source>
        <dbReference type="PROSITE" id="PS51278"/>
    </source>
</evidence>